<evidence type="ECO:0000256" key="3">
    <source>
        <dbReference type="ARBA" id="ARBA00022741"/>
    </source>
</evidence>
<feature type="region of interest" description="G1" evidence="7">
    <location>
        <begin position="50"/>
        <end position="57"/>
    </location>
</feature>
<feature type="region of interest" description="G5" evidence="7">
    <location>
        <begin position="188"/>
        <end position="190"/>
    </location>
</feature>
<dbReference type="InterPro" id="IPR027417">
    <property type="entry name" value="P-loop_NTPase"/>
</dbReference>
<keyword evidence="12" id="KW-1185">Reference proteome</keyword>
<dbReference type="PROSITE" id="PS51713">
    <property type="entry name" value="G_ERA"/>
    <property type="match status" value="1"/>
</dbReference>
<feature type="binding site" evidence="6">
    <location>
        <begin position="159"/>
        <end position="162"/>
    </location>
    <ligand>
        <name>GTP</name>
        <dbReference type="ChEBI" id="CHEBI:37565"/>
    </ligand>
</feature>
<evidence type="ECO:0000256" key="7">
    <source>
        <dbReference type="PROSITE-ProRule" id="PRU01050"/>
    </source>
</evidence>
<evidence type="ECO:0000256" key="8">
    <source>
        <dbReference type="RuleBase" id="RU003761"/>
    </source>
</evidence>
<dbReference type="GO" id="GO:0000028">
    <property type="term" value="P:ribosomal small subunit assembly"/>
    <property type="evidence" value="ECO:0007669"/>
    <property type="project" value="TreeGrafter"/>
</dbReference>
<dbReference type="GO" id="GO:0070181">
    <property type="term" value="F:small ribosomal subunit rRNA binding"/>
    <property type="evidence" value="ECO:0007669"/>
    <property type="project" value="UniProtKB-UniRule"/>
</dbReference>
<dbReference type="EMBL" id="BQKC01000001">
    <property type="protein sequence ID" value="GJM55269.1"/>
    <property type="molecule type" value="Genomic_DNA"/>
</dbReference>
<dbReference type="Pfam" id="PF07650">
    <property type="entry name" value="KH_2"/>
    <property type="match status" value="1"/>
</dbReference>
<comment type="subcellular location">
    <subcellularLocation>
        <location evidence="6">Cytoplasm</location>
    </subcellularLocation>
    <subcellularLocation>
        <location evidence="6">Cell membrane</location>
        <topology evidence="6">Peripheral membrane protein</topology>
    </subcellularLocation>
</comment>
<feature type="domain" description="Era-type G" evidence="10">
    <location>
        <begin position="42"/>
        <end position="209"/>
    </location>
</feature>
<evidence type="ECO:0000256" key="1">
    <source>
        <dbReference type="ARBA" id="ARBA00007921"/>
    </source>
</evidence>
<dbReference type="NCBIfam" id="TIGR00436">
    <property type="entry name" value="era"/>
    <property type="match status" value="1"/>
</dbReference>
<dbReference type="GO" id="GO:0043024">
    <property type="term" value="F:ribosomal small subunit binding"/>
    <property type="evidence" value="ECO:0007669"/>
    <property type="project" value="TreeGrafter"/>
</dbReference>
<gene>
    <name evidence="6 11" type="primary">era</name>
    <name evidence="11" type="ORF">ATOP_09240</name>
</gene>
<evidence type="ECO:0000256" key="2">
    <source>
        <dbReference type="ARBA" id="ARBA00020484"/>
    </source>
</evidence>
<dbReference type="GO" id="GO:0005886">
    <property type="term" value="C:plasma membrane"/>
    <property type="evidence" value="ECO:0007669"/>
    <property type="project" value="UniProtKB-SubCell"/>
</dbReference>
<dbReference type="InterPro" id="IPR004044">
    <property type="entry name" value="KH_dom_type_2"/>
</dbReference>
<dbReference type="CDD" id="cd22534">
    <property type="entry name" value="KH-II_Era"/>
    <property type="match status" value="1"/>
</dbReference>
<dbReference type="NCBIfam" id="TIGR00231">
    <property type="entry name" value="small_GTP"/>
    <property type="match status" value="1"/>
</dbReference>
<name>A0AAV5B361_9ACTN</name>
<dbReference type="NCBIfam" id="NF000908">
    <property type="entry name" value="PRK00089.1"/>
    <property type="match status" value="1"/>
</dbReference>
<keyword evidence="3 6" id="KW-0547">Nucleotide-binding</keyword>
<keyword evidence="6" id="KW-0963">Cytoplasm</keyword>
<evidence type="ECO:0000259" key="9">
    <source>
        <dbReference type="PROSITE" id="PS50823"/>
    </source>
</evidence>
<dbReference type="Pfam" id="PF01926">
    <property type="entry name" value="MMR_HSR1"/>
    <property type="match status" value="1"/>
</dbReference>
<dbReference type="GO" id="GO:0003924">
    <property type="term" value="F:GTPase activity"/>
    <property type="evidence" value="ECO:0007669"/>
    <property type="project" value="UniProtKB-UniRule"/>
</dbReference>
<keyword evidence="4 6" id="KW-0694">RNA-binding</keyword>
<dbReference type="InterPro" id="IPR030388">
    <property type="entry name" value="G_ERA_dom"/>
</dbReference>
<accession>A0AAV5B361</accession>
<keyword evidence="6" id="KW-0472">Membrane</keyword>
<keyword evidence="6" id="KW-0690">Ribosome biogenesis</keyword>
<sequence length="335" mass="36491">MEDTENQYDGLDLDEEELAMMGEQGAAVAPVSAPGDVPDDFRSGFVALVGRPNAGKSTLLNACMGGHVAITSPVAQTTRKRMRAVINRPDAQIVIVDTPGLHKPKDTLGRELNRAALAELADVDVVAMLLDATKPAGTGDAWVAKHVDESRAVRLLVVTKADIATPEQVQAQLEAGNAMACFDESLVVSSTEDFNVDSFIAAVTDHLPYGPRWFPLDMPVDASDEELAAEFIREKVLLNCRDEVPHSVGVLCDGIEWRDDGLASVRATIFVERDSQKGILVGKGGSMIRRIGTQARLELEGLFHRKVFLDLQVRVKSQWRRDDAAIKRFGYSAEQ</sequence>
<protein>
    <recommendedName>
        <fullName evidence="2 6">GTPase Era</fullName>
    </recommendedName>
</protein>
<comment type="subunit">
    <text evidence="6">Monomer.</text>
</comment>
<dbReference type="Gene3D" id="3.40.50.300">
    <property type="entry name" value="P-loop containing nucleotide triphosphate hydrolases"/>
    <property type="match status" value="1"/>
</dbReference>
<feature type="domain" description="KH type-2" evidence="9">
    <location>
        <begin position="265"/>
        <end position="317"/>
    </location>
</feature>
<evidence type="ECO:0000256" key="4">
    <source>
        <dbReference type="ARBA" id="ARBA00022884"/>
    </source>
</evidence>
<organism evidence="11 12">
    <name type="scientific">Granulimonas faecalis</name>
    <dbReference type="NCBI Taxonomy" id="2894155"/>
    <lineage>
        <taxon>Bacteria</taxon>
        <taxon>Bacillati</taxon>
        <taxon>Actinomycetota</taxon>
        <taxon>Coriobacteriia</taxon>
        <taxon>Coriobacteriales</taxon>
        <taxon>Kribbibacteriaceae</taxon>
        <taxon>Granulimonas</taxon>
    </lineage>
</organism>
<dbReference type="Gene3D" id="3.30.300.20">
    <property type="match status" value="1"/>
</dbReference>
<dbReference type="PANTHER" id="PTHR42698">
    <property type="entry name" value="GTPASE ERA"/>
    <property type="match status" value="1"/>
</dbReference>
<dbReference type="CDD" id="cd04163">
    <property type="entry name" value="Era"/>
    <property type="match status" value="1"/>
</dbReference>
<dbReference type="PROSITE" id="PS50823">
    <property type="entry name" value="KH_TYPE_2"/>
    <property type="match status" value="1"/>
</dbReference>
<feature type="binding site" evidence="6">
    <location>
        <begin position="97"/>
        <end position="101"/>
    </location>
    <ligand>
        <name>GTP</name>
        <dbReference type="ChEBI" id="CHEBI:37565"/>
    </ligand>
</feature>
<dbReference type="SUPFAM" id="SSF52540">
    <property type="entry name" value="P-loop containing nucleoside triphosphate hydrolases"/>
    <property type="match status" value="1"/>
</dbReference>
<comment type="similarity">
    <text evidence="1 6 7 8">Belongs to the TRAFAC class TrmE-Era-EngA-EngB-Septin-like GTPase superfamily. Era GTPase family.</text>
</comment>
<reference evidence="11" key="1">
    <citation type="journal article" date="2022" name="Int. J. Syst. Evol. Microbiol.">
        <title>Granulimonas faecalis gen. nov., sp. nov., and Leptogranulimonas caecicola gen. nov., sp. nov., novel lactate-producing Atopobiaceae bacteria isolated from mouse intestines, and an emended description of the family Atopobiaceae.</title>
        <authorList>
            <person name="Morinaga K."/>
            <person name="Kusada H."/>
            <person name="Sakamoto S."/>
            <person name="Murakami T."/>
            <person name="Toyoda A."/>
            <person name="Mori H."/>
            <person name="Meng X.Y."/>
            <person name="Takashino M."/>
            <person name="Murotomi K."/>
            <person name="Tamaki H."/>
        </authorList>
    </citation>
    <scope>NUCLEOTIDE SEQUENCE</scope>
    <source>
        <strain evidence="11">OPF53</strain>
    </source>
</reference>
<dbReference type="SUPFAM" id="SSF54814">
    <property type="entry name" value="Prokaryotic type KH domain (KH-domain type II)"/>
    <property type="match status" value="1"/>
</dbReference>
<dbReference type="InterPro" id="IPR005662">
    <property type="entry name" value="GTPase_Era-like"/>
</dbReference>
<dbReference type="InterPro" id="IPR009019">
    <property type="entry name" value="KH_sf_prok-type"/>
</dbReference>
<feature type="binding site" evidence="6">
    <location>
        <begin position="50"/>
        <end position="57"/>
    </location>
    <ligand>
        <name>GTP</name>
        <dbReference type="ChEBI" id="CHEBI:37565"/>
    </ligand>
</feature>
<dbReference type="GO" id="GO:0005525">
    <property type="term" value="F:GTP binding"/>
    <property type="evidence" value="ECO:0007669"/>
    <property type="project" value="UniProtKB-UniRule"/>
</dbReference>
<feature type="region of interest" description="G4" evidence="7">
    <location>
        <begin position="159"/>
        <end position="162"/>
    </location>
</feature>
<dbReference type="AlphaFoldDB" id="A0AAV5B361"/>
<proteinExistence type="inferred from homology"/>
<dbReference type="PANTHER" id="PTHR42698:SF1">
    <property type="entry name" value="GTPASE ERA, MITOCHONDRIAL"/>
    <property type="match status" value="1"/>
</dbReference>
<keyword evidence="6" id="KW-0699">rRNA-binding</keyword>
<comment type="caution">
    <text evidence="11">The sequence shown here is derived from an EMBL/GenBank/DDBJ whole genome shotgun (WGS) entry which is preliminary data.</text>
</comment>
<evidence type="ECO:0000313" key="11">
    <source>
        <dbReference type="EMBL" id="GJM55269.1"/>
    </source>
</evidence>
<feature type="region of interest" description="G3" evidence="7">
    <location>
        <begin position="97"/>
        <end position="100"/>
    </location>
</feature>
<comment type="function">
    <text evidence="6">An essential GTPase that binds both GDP and GTP, with rapid nucleotide exchange. Plays a role in 16S rRNA processing and 30S ribosomal subunit biogenesis and possibly also in cell cycle regulation and energy metabolism.</text>
</comment>
<dbReference type="InterPro" id="IPR006073">
    <property type="entry name" value="GTP-bd"/>
</dbReference>
<evidence type="ECO:0000259" key="10">
    <source>
        <dbReference type="PROSITE" id="PS51713"/>
    </source>
</evidence>
<dbReference type="InterPro" id="IPR005225">
    <property type="entry name" value="Small_GTP-bd"/>
</dbReference>
<dbReference type="HAMAP" id="MF_00367">
    <property type="entry name" value="GTPase_Era"/>
    <property type="match status" value="1"/>
</dbReference>
<dbReference type="Proteomes" id="UP001055025">
    <property type="component" value="Unassembled WGS sequence"/>
</dbReference>
<dbReference type="GO" id="GO:0005829">
    <property type="term" value="C:cytosol"/>
    <property type="evidence" value="ECO:0007669"/>
    <property type="project" value="TreeGrafter"/>
</dbReference>
<dbReference type="InterPro" id="IPR015946">
    <property type="entry name" value="KH_dom-like_a/b"/>
</dbReference>
<feature type="region of interest" description="G2" evidence="7">
    <location>
        <begin position="76"/>
        <end position="80"/>
    </location>
</feature>
<dbReference type="PRINTS" id="PR00326">
    <property type="entry name" value="GTP1OBG"/>
</dbReference>
<evidence type="ECO:0000256" key="5">
    <source>
        <dbReference type="ARBA" id="ARBA00023134"/>
    </source>
</evidence>
<keyword evidence="6" id="KW-1003">Cell membrane</keyword>
<evidence type="ECO:0000256" key="6">
    <source>
        <dbReference type="HAMAP-Rule" id="MF_00367"/>
    </source>
</evidence>
<evidence type="ECO:0000313" key="12">
    <source>
        <dbReference type="Proteomes" id="UP001055025"/>
    </source>
</evidence>
<keyword evidence="5 6" id="KW-0342">GTP-binding</keyword>